<dbReference type="Pfam" id="PF01576">
    <property type="entry name" value="Myosin_tail_1"/>
    <property type="match status" value="1"/>
</dbReference>
<dbReference type="WBParaSite" id="Pan_g6991.t1">
    <property type="protein sequence ID" value="Pan_g6991.t1"/>
    <property type="gene ID" value="Pan_g6991"/>
</dbReference>
<dbReference type="AlphaFoldDB" id="A0A7E4W4P8"/>
<evidence type="ECO:0000256" key="1">
    <source>
        <dbReference type="ARBA" id="ARBA00023054"/>
    </source>
</evidence>
<dbReference type="SUPFAM" id="SSF90257">
    <property type="entry name" value="Myosin rod fragments"/>
    <property type="match status" value="1"/>
</dbReference>
<keyword evidence="4" id="KW-1185">Reference proteome</keyword>
<keyword evidence="1 2" id="KW-0175">Coiled coil</keyword>
<dbReference type="GO" id="GO:0016459">
    <property type="term" value="C:myosin complex"/>
    <property type="evidence" value="ECO:0007669"/>
    <property type="project" value="InterPro"/>
</dbReference>
<evidence type="ECO:0000256" key="2">
    <source>
        <dbReference type="SAM" id="Coils"/>
    </source>
</evidence>
<evidence type="ECO:0000313" key="5">
    <source>
        <dbReference type="WBParaSite" id="Pan_g6991.t1"/>
    </source>
</evidence>
<reference evidence="4" key="1">
    <citation type="journal article" date="2013" name="Genetics">
        <title>The draft genome and transcriptome of Panagrellus redivivus are shaped by the harsh demands of a free-living lifestyle.</title>
        <authorList>
            <person name="Srinivasan J."/>
            <person name="Dillman A.R."/>
            <person name="Macchietto M.G."/>
            <person name="Heikkinen L."/>
            <person name="Lakso M."/>
            <person name="Fracchia K.M."/>
            <person name="Antoshechkin I."/>
            <person name="Mortazavi A."/>
            <person name="Wong G."/>
            <person name="Sternberg P.W."/>
        </authorList>
    </citation>
    <scope>NUCLEOTIDE SEQUENCE [LARGE SCALE GENOMIC DNA]</scope>
    <source>
        <strain evidence="4">MT8872</strain>
    </source>
</reference>
<feature type="coiled-coil region" evidence="2">
    <location>
        <begin position="18"/>
        <end position="45"/>
    </location>
</feature>
<name>A0A7E4W4P8_PANRE</name>
<feature type="domain" description="Myosin tail" evidence="3">
    <location>
        <begin position="78"/>
        <end position="186"/>
    </location>
</feature>
<evidence type="ECO:0000259" key="3">
    <source>
        <dbReference type="Pfam" id="PF01576"/>
    </source>
</evidence>
<dbReference type="Proteomes" id="UP000492821">
    <property type="component" value="Unassembled WGS sequence"/>
</dbReference>
<reference evidence="5" key="2">
    <citation type="submission" date="2020-10" db="UniProtKB">
        <authorList>
            <consortium name="WormBaseParasite"/>
        </authorList>
    </citation>
    <scope>IDENTIFICATION</scope>
</reference>
<organism evidence="4 5">
    <name type="scientific">Panagrellus redivivus</name>
    <name type="common">Microworm</name>
    <dbReference type="NCBI Taxonomy" id="6233"/>
    <lineage>
        <taxon>Eukaryota</taxon>
        <taxon>Metazoa</taxon>
        <taxon>Ecdysozoa</taxon>
        <taxon>Nematoda</taxon>
        <taxon>Chromadorea</taxon>
        <taxon>Rhabditida</taxon>
        <taxon>Tylenchina</taxon>
        <taxon>Panagrolaimomorpha</taxon>
        <taxon>Panagrolaimoidea</taxon>
        <taxon>Panagrolaimidae</taxon>
        <taxon>Panagrellus</taxon>
    </lineage>
</organism>
<accession>A0A7E4W4P8</accession>
<proteinExistence type="predicted"/>
<protein>
    <submittedName>
        <fullName evidence="5">Myosin_tail_1 domain-containing protein</fullName>
    </submittedName>
</protein>
<dbReference type="InterPro" id="IPR002928">
    <property type="entry name" value="Myosin_tail"/>
</dbReference>
<feature type="coiled-coil region" evidence="2">
    <location>
        <begin position="75"/>
        <end position="183"/>
    </location>
</feature>
<sequence>MDFKHKTFAKKAERDQVIAQLFEDLDHERVERQSLEELCRHLQTELTFVFPEPNENVADNCNDDCIKDADCEPPIPRLQKEIQDLKYQINELKEDLEAERKARAKAERLRRDLQGERDQLKTDYFKASDKFQVTKSISAGRDKQLRSAQAQLEEQRQIFEQKLEEHRNRFQRQIDECREETENGRCDMKEDNCGYEFKEDAFEVSDVESEQSDGSEKENAYIAMMMHMTLPPQKRNSLAGLMWYYTEFYAKKKIVDDWTVDFLTVVSREMKGQMKNPSAVAQRFIKNSNINNPQDVMDGVKIDKAQFDDEELRCWKLVCTGISINVKFL</sequence>
<evidence type="ECO:0000313" key="4">
    <source>
        <dbReference type="Proteomes" id="UP000492821"/>
    </source>
</evidence>